<feature type="region of interest" description="Disordered" evidence="1">
    <location>
        <begin position="46"/>
        <end position="72"/>
    </location>
</feature>
<evidence type="ECO:0000256" key="1">
    <source>
        <dbReference type="SAM" id="MobiDB-lite"/>
    </source>
</evidence>
<gene>
    <name evidence="2" type="ORF">Rleg9DRAFT_3175</name>
</gene>
<dbReference type="HOGENOM" id="CLU_185247_0_0_5"/>
<dbReference type="EMBL" id="JH719381">
    <property type="protein sequence ID" value="EJB04324.1"/>
    <property type="molecule type" value="Genomic_DNA"/>
</dbReference>
<organism evidence="2 3">
    <name type="scientific">Rhizobium leguminosarum bv. trifolii WSM597</name>
    <dbReference type="NCBI Taxonomy" id="754764"/>
    <lineage>
        <taxon>Bacteria</taxon>
        <taxon>Pseudomonadati</taxon>
        <taxon>Pseudomonadota</taxon>
        <taxon>Alphaproteobacteria</taxon>
        <taxon>Hyphomicrobiales</taxon>
        <taxon>Rhizobiaceae</taxon>
        <taxon>Rhizobium/Agrobacterium group</taxon>
        <taxon>Rhizobium</taxon>
    </lineage>
</organism>
<dbReference type="AlphaFoldDB" id="I9N8V3"/>
<dbReference type="Proteomes" id="UP000005092">
    <property type="component" value="Unassembled WGS sequence"/>
</dbReference>
<protein>
    <recommendedName>
        <fullName evidence="4">Lytic murein transglycosylase</fullName>
    </recommendedName>
</protein>
<proteinExistence type="predicted"/>
<accession>I9N8V3</accession>
<sequence>MPCGTPLCPAGHLPHKEGDRQKVGSPVPLQRRAENQFVIAWGNHRALPISPPVGEMPGRAEGGATRHAPNYR</sequence>
<evidence type="ECO:0000313" key="3">
    <source>
        <dbReference type="Proteomes" id="UP000005092"/>
    </source>
</evidence>
<evidence type="ECO:0008006" key="4">
    <source>
        <dbReference type="Google" id="ProtNLM"/>
    </source>
</evidence>
<reference evidence="2 3" key="1">
    <citation type="submission" date="2012-02" db="EMBL/GenBank/DDBJ databases">
        <title>Improved High-Quality Draft Sequence of Rhizobium leguminosarum bv. trifolii WSM597.</title>
        <authorList>
            <consortium name="US DOE Joint Genome Institute"/>
            <person name="Lucas S."/>
            <person name="Han J."/>
            <person name="Lapidus A."/>
            <person name="Cheng J.-F."/>
            <person name="Goodwin L."/>
            <person name="Pitluck S."/>
            <person name="Peters L."/>
            <person name="Ovchinnikova G."/>
            <person name="Held B."/>
            <person name="Detter J.C."/>
            <person name="Han C."/>
            <person name="Tapia R."/>
            <person name="Land M."/>
            <person name="Hauser L."/>
            <person name="Kyrpides N."/>
            <person name="Ivanova N."/>
            <person name="Pagani I."/>
            <person name="Brau L."/>
            <person name="Yates R."/>
            <person name="O'Hara G."/>
            <person name="Rui T."/>
            <person name="Howieson J."/>
            <person name="Reeve W."/>
            <person name="Woyke T."/>
        </authorList>
    </citation>
    <scope>NUCLEOTIDE SEQUENCE [LARGE SCALE GENOMIC DNA]</scope>
    <source>
        <strain evidence="2 3">WSM597</strain>
    </source>
</reference>
<evidence type="ECO:0000313" key="2">
    <source>
        <dbReference type="EMBL" id="EJB04324.1"/>
    </source>
</evidence>
<feature type="region of interest" description="Disordered" evidence="1">
    <location>
        <begin position="1"/>
        <end position="24"/>
    </location>
</feature>
<name>I9N8V3_RHILT</name>